<dbReference type="GO" id="GO:0007040">
    <property type="term" value="P:lysosome organization"/>
    <property type="evidence" value="ECO:0007669"/>
    <property type="project" value="TreeGrafter"/>
</dbReference>
<feature type="transmembrane region" description="Helical" evidence="7">
    <location>
        <begin position="166"/>
        <end position="185"/>
    </location>
</feature>
<dbReference type="InterPro" id="IPR036259">
    <property type="entry name" value="MFS_trans_sf"/>
</dbReference>
<feature type="compositionally biased region" description="Polar residues" evidence="8">
    <location>
        <begin position="1"/>
        <end position="31"/>
    </location>
</feature>
<accession>A0A7R8WEE1</accession>
<keyword evidence="5 7" id="KW-1133">Transmembrane helix</keyword>
<evidence type="ECO:0000256" key="4">
    <source>
        <dbReference type="ARBA" id="ARBA00022692"/>
    </source>
</evidence>
<comment type="similarity">
    <text evidence="2 7">Belongs to the battenin family.</text>
</comment>
<evidence type="ECO:0000256" key="7">
    <source>
        <dbReference type="RuleBase" id="RU361113"/>
    </source>
</evidence>
<feature type="transmembrane region" description="Helical" evidence="7">
    <location>
        <begin position="419"/>
        <end position="442"/>
    </location>
</feature>
<feature type="region of interest" description="Disordered" evidence="8">
    <location>
        <begin position="1"/>
        <end position="69"/>
    </location>
</feature>
<feature type="transmembrane region" description="Helical" evidence="7">
    <location>
        <begin position="224"/>
        <end position="247"/>
    </location>
</feature>
<evidence type="ECO:0000256" key="8">
    <source>
        <dbReference type="SAM" id="MobiDB-lite"/>
    </source>
</evidence>
<dbReference type="PANTHER" id="PTHR10981">
    <property type="entry name" value="BATTENIN"/>
    <property type="match status" value="1"/>
</dbReference>
<evidence type="ECO:0000256" key="6">
    <source>
        <dbReference type="ARBA" id="ARBA00023136"/>
    </source>
</evidence>
<dbReference type="AlphaFoldDB" id="A0A7R8WEE1"/>
<evidence type="ECO:0000256" key="1">
    <source>
        <dbReference type="ARBA" id="ARBA00004127"/>
    </source>
</evidence>
<dbReference type="InterPro" id="IPR003492">
    <property type="entry name" value="Battenin_disease_Cln3"/>
</dbReference>
<evidence type="ECO:0000256" key="3">
    <source>
        <dbReference type="ARBA" id="ARBA00022448"/>
    </source>
</evidence>
<sequence>MSGITPPTASSLGGASVGHGQSEQFEMSQLPRSGDGIATNTPLPSEDASPPPQYPFHETDSSPTVDALQQAPPRLSVPHRFRNLVAFWLLGLCNNFAYVVMLSAAHDILYRLEQGHLVVEPSKVTKVPGRDCNPTSTGAILLADVLPGILVKVVAPFFFLRINIHLRILLAVLFLMGSLTLVAIAKTPLVAYIGVSFAAVGGSLGELSLLAFSSRFQAGVISGWASGTGASGVAGSFSYAVLISLGLRPTDTLMVMLIVPVTMASVFWLLLRIPPSPHPFSEDAPPFSSQVADPLLPPSPARRPSLRSSAMLPLSEESLDTLTVSLIDSPASGVAAMHRGPLTLAQKIRLLPRIFPFMAPICLVYFAEYVINQGLFELIYFERGLKLDHQAQYRWMNAAYQIGVFVSRSSAGVVRVRRVWILALLQLVNLVFFTAEACLLFLPSFILVLILVVYEGLLGGAAYVNTFLRIHEEVEPLSKKEFFLATTSLADAVGIGLAGMVALPIHDAICRLPGPTRG</sequence>
<dbReference type="EMBL" id="OB662076">
    <property type="protein sequence ID" value="CAD7229459.1"/>
    <property type="molecule type" value="Genomic_DNA"/>
</dbReference>
<keyword evidence="6 7" id="KW-0472">Membrane</keyword>
<evidence type="ECO:0000256" key="5">
    <source>
        <dbReference type="ARBA" id="ARBA00022989"/>
    </source>
</evidence>
<dbReference type="OrthoDB" id="5965864at2759"/>
<feature type="transmembrane region" description="Helical" evidence="7">
    <location>
        <begin position="482"/>
        <end position="503"/>
    </location>
</feature>
<dbReference type="PANTHER" id="PTHR10981:SF0">
    <property type="entry name" value="BATTENIN"/>
    <property type="match status" value="1"/>
</dbReference>
<dbReference type="Pfam" id="PF02487">
    <property type="entry name" value="CLN3"/>
    <property type="match status" value="1"/>
</dbReference>
<dbReference type="GO" id="GO:0012505">
    <property type="term" value="C:endomembrane system"/>
    <property type="evidence" value="ECO:0007669"/>
    <property type="project" value="UniProtKB-SubCell"/>
</dbReference>
<keyword evidence="4 7" id="KW-0812">Transmembrane</keyword>
<evidence type="ECO:0000313" key="9">
    <source>
        <dbReference type="EMBL" id="CAD7229459.1"/>
    </source>
</evidence>
<feature type="transmembrane region" description="Helical" evidence="7">
    <location>
        <begin position="84"/>
        <end position="105"/>
    </location>
</feature>
<evidence type="ECO:0000256" key="2">
    <source>
        <dbReference type="ARBA" id="ARBA00007467"/>
    </source>
</evidence>
<dbReference type="PIRSF" id="PIRSF015974">
    <property type="entry name" value="CLN3_BTN1"/>
    <property type="match status" value="1"/>
</dbReference>
<proteinExistence type="inferred from homology"/>
<keyword evidence="7" id="KW-0458">Lysosome</keyword>
<dbReference type="PRINTS" id="PR01315">
    <property type="entry name" value="BATTENIN"/>
</dbReference>
<feature type="transmembrane region" description="Helical" evidence="7">
    <location>
        <begin position="253"/>
        <end position="271"/>
    </location>
</feature>
<dbReference type="SUPFAM" id="SSF103473">
    <property type="entry name" value="MFS general substrate transporter"/>
    <property type="match status" value="1"/>
</dbReference>
<dbReference type="GO" id="GO:0005765">
    <property type="term" value="C:lysosomal membrane"/>
    <property type="evidence" value="ECO:0007669"/>
    <property type="project" value="UniProtKB-SubCell"/>
</dbReference>
<feature type="transmembrane region" description="Helical" evidence="7">
    <location>
        <begin position="448"/>
        <end position="470"/>
    </location>
</feature>
<reference evidence="9" key="1">
    <citation type="submission" date="2020-11" db="EMBL/GenBank/DDBJ databases">
        <authorList>
            <person name="Tran Van P."/>
        </authorList>
    </citation>
    <scope>NUCLEOTIDE SEQUENCE</scope>
</reference>
<dbReference type="InterPro" id="IPR018460">
    <property type="entry name" value="Battenin_disease_Cln3_subgr"/>
</dbReference>
<protein>
    <recommendedName>
        <fullName evidence="7">Battenin</fullName>
    </recommendedName>
</protein>
<feature type="transmembrane region" description="Helical" evidence="7">
    <location>
        <begin position="354"/>
        <end position="371"/>
    </location>
</feature>
<dbReference type="GO" id="GO:0051453">
    <property type="term" value="P:regulation of intracellular pH"/>
    <property type="evidence" value="ECO:0007669"/>
    <property type="project" value="TreeGrafter"/>
</dbReference>
<gene>
    <name evidence="9" type="ORF">CTOB1V02_LOCUS7329</name>
</gene>
<name>A0A7R8WEE1_9CRUS</name>
<feature type="transmembrane region" description="Helical" evidence="7">
    <location>
        <begin position="139"/>
        <end position="159"/>
    </location>
</feature>
<comment type="subcellular location">
    <subcellularLocation>
        <location evidence="1">Endomembrane system</location>
        <topology evidence="1">Multi-pass membrane protein</topology>
    </subcellularLocation>
    <subcellularLocation>
        <location evidence="7">Lysosome membrane</location>
        <topology evidence="7">Multi-pass membrane protein</topology>
    </subcellularLocation>
</comment>
<keyword evidence="3" id="KW-0813">Transport</keyword>
<organism evidence="9">
    <name type="scientific">Cyprideis torosa</name>
    <dbReference type="NCBI Taxonomy" id="163714"/>
    <lineage>
        <taxon>Eukaryota</taxon>
        <taxon>Metazoa</taxon>
        <taxon>Ecdysozoa</taxon>
        <taxon>Arthropoda</taxon>
        <taxon>Crustacea</taxon>
        <taxon>Oligostraca</taxon>
        <taxon>Ostracoda</taxon>
        <taxon>Podocopa</taxon>
        <taxon>Podocopida</taxon>
        <taxon>Cytherocopina</taxon>
        <taxon>Cytheroidea</taxon>
        <taxon>Cytherideidae</taxon>
        <taxon>Cyprideis</taxon>
    </lineage>
</organism>
<feature type="transmembrane region" description="Helical" evidence="7">
    <location>
        <begin position="191"/>
        <end position="212"/>
    </location>
</feature>